<keyword evidence="3" id="KW-1185">Reference proteome</keyword>
<protein>
    <submittedName>
        <fullName evidence="2">Molecular chaperone TorD family protein</fullName>
    </submittedName>
</protein>
<keyword evidence="1" id="KW-0143">Chaperone</keyword>
<reference evidence="2 3" key="1">
    <citation type="submission" date="2023-06" db="EMBL/GenBank/DDBJ databases">
        <title>Draft genome sequence of Gleimia hominis type strain CCUG 57540T.</title>
        <authorList>
            <person name="Salva-Serra F."/>
            <person name="Cardew S."/>
            <person name="Jensie Markopoulos S."/>
            <person name="Ohlen M."/>
            <person name="Inganas E."/>
            <person name="Svensson-Stadler L."/>
            <person name="Moore E.R.B."/>
        </authorList>
    </citation>
    <scope>NUCLEOTIDE SEQUENCE [LARGE SCALE GENOMIC DNA]</scope>
    <source>
        <strain evidence="2 3">CCUG 57540</strain>
    </source>
</reference>
<dbReference type="InterPro" id="IPR020945">
    <property type="entry name" value="DMSO/NO3_reduct_chaperone"/>
</dbReference>
<dbReference type="PANTHER" id="PTHR34227">
    <property type="entry name" value="CHAPERONE PROTEIN YCDY"/>
    <property type="match status" value="1"/>
</dbReference>
<evidence type="ECO:0000313" key="2">
    <source>
        <dbReference type="EMBL" id="MDT3767370.1"/>
    </source>
</evidence>
<name>A0ABU3IAH2_9ACTO</name>
<dbReference type="RefSeq" id="WP_313272863.1">
    <property type="nucleotide sequence ID" value="NZ_JASXSX010000001.1"/>
</dbReference>
<comment type="caution">
    <text evidence="2">The sequence shown here is derived from an EMBL/GenBank/DDBJ whole genome shotgun (WGS) entry which is preliminary data.</text>
</comment>
<sequence length="219" mass="24013">MGTHLQNSSVTPVELAERLSTAGEVIAHLYLAPPSGVLVSSLMDPQMLDVWPLEDPTSQAGIALLRTGSDSLKQLQQDHLYLYIGVGPALAQPYESPYLSEEAIVFDTATLQVRTAYEKYGFQAPHLGTDPDDHIGLEIAFLTALAGKYAAGEGSQQSLVRDAQAFFDQHLMAFAPKVIAASREHAQTQIYRALADLTEGFIEQYQHWLTQVSTQEPEK</sequence>
<dbReference type="SUPFAM" id="SSF89155">
    <property type="entry name" value="TorD-like"/>
    <property type="match status" value="1"/>
</dbReference>
<organism evidence="2 3">
    <name type="scientific">Gleimia hominis</name>
    <dbReference type="NCBI Taxonomy" id="595468"/>
    <lineage>
        <taxon>Bacteria</taxon>
        <taxon>Bacillati</taxon>
        <taxon>Actinomycetota</taxon>
        <taxon>Actinomycetes</taxon>
        <taxon>Actinomycetales</taxon>
        <taxon>Actinomycetaceae</taxon>
        <taxon>Gleimia</taxon>
    </lineage>
</organism>
<dbReference type="Gene3D" id="1.10.3480.10">
    <property type="entry name" value="TorD-like"/>
    <property type="match status" value="1"/>
</dbReference>
<dbReference type="InterPro" id="IPR036411">
    <property type="entry name" value="TorD-like_sf"/>
</dbReference>
<evidence type="ECO:0000256" key="1">
    <source>
        <dbReference type="ARBA" id="ARBA00023186"/>
    </source>
</evidence>
<dbReference type="InterPro" id="IPR050289">
    <property type="entry name" value="TorD/DmsD_chaperones"/>
</dbReference>
<accession>A0ABU3IAH2</accession>
<proteinExistence type="predicted"/>
<dbReference type="Pfam" id="PF02613">
    <property type="entry name" value="Nitrate_red_del"/>
    <property type="match status" value="1"/>
</dbReference>
<evidence type="ECO:0000313" key="3">
    <source>
        <dbReference type="Proteomes" id="UP001247542"/>
    </source>
</evidence>
<dbReference type="Proteomes" id="UP001247542">
    <property type="component" value="Unassembled WGS sequence"/>
</dbReference>
<dbReference type="PANTHER" id="PTHR34227:SF1">
    <property type="entry name" value="DIMETHYL SULFOXIDE REDUCTASE CHAPERONE-RELATED"/>
    <property type="match status" value="1"/>
</dbReference>
<dbReference type="EMBL" id="JASXSX010000001">
    <property type="protein sequence ID" value="MDT3767370.1"/>
    <property type="molecule type" value="Genomic_DNA"/>
</dbReference>
<gene>
    <name evidence="2" type="ORF">QS713_04725</name>
</gene>